<dbReference type="Proteomes" id="UP000703038">
    <property type="component" value="Unassembled WGS sequence"/>
</dbReference>
<evidence type="ECO:0000256" key="1">
    <source>
        <dbReference type="SAM" id="MobiDB-lite"/>
    </source>
</evidence>
<name>A0ABS2KPU1_9NOCA</name>
<evidence type="ECO:0000313" key="2">
    <source>
        <dbReference type="EMBL" id="MBM7413838.1"/>
    </source>
</evidence>
<evidence type="ECO:0000313" key="3">
    <source>
        <dbReference type="Proteomes" id="UP000703038"/>
    </source>
</evidence>
<comment type="caution">
    <text evidence="2">The sequence shown here is derived from an EMBL/GenBank/DDBJ whole genome shotgun (WGS) entry which is preliminary data.</text>
</comment>
<dbReference type="EMBL" id="JAFBBK010000001">
    <property type="protein sequence ID" value="MBM7413838.1"/>
    <property type="molecule type" value="Genomic_DNA"/>
</dbReference>
<protein>
    <submittedName>
        <fullName evidence="2">Uncharacterized protein</fullName>
    </submittedName>
</protein>
<gene>
    <name evidence="2" type="ORF">JOE42_000571</name>
</gene>
<organism evidence="2 3">
    <name type="scientific">Rhodococcoides corynebacterioides</name>
    <dbReference type="NCBI Taxonomy" id="53972"/>
    <lineage>
        <taxon>Bacteria</taxon>
        <taxon>Bacillati</taxon>
        <taxon>Actinomycetota</taxon>
        <taxon>Actinomycetes</taxon>
        <taxon>Mycobacteriales</taxon>
        <taxon>Nocardiaceae</taxon>
        <taxon>Rhodococcoides</taxon>
    </lineage>
</organism>
<accession>A0ABS2KPU1</accession>
<reference evidence="2 3" key="1">
    <citation type="submission" date="2021-01" db="EMBL/GenBank/DDBJ databases">
        <title>Genomics of switchgrass bacterial isolates.</title>
        <authorList>
            <person name="Shade A."/>
        </authorList>
    </citation>
    <scope>NUCLEOTIDE SEQUENCE [LARGE SCALE GENOMIC DNA]</scope>
    <source>
        <strain evidence="2 3">PvP111</strain>
    </source>
</reference>
<sequence>MRPRSAGRREPLCEPEGEGAAGRITHDRGVVDPVLGHHPLVDRPQEGVGVVHGVIRSQAVVRYRDGEPRLGELIDERPVLSGDLADERSAVEIQDAADAGSSRGRTTSTGRPATSNRSMSCRPAMRVGGVGEFFGRRIRRSARASDAIVRFAVARTYTATARICHVAMKKSPGR</sequence>
<proteinExistence type="predicted"/>
<feature type="compositionally biased region" description="Low complexity" evidence="1">
    <location>
        <begin position="100"/>
        <end position="111"/>
    </location>
</feature>
<feature type="region of interest" description="Disordered" evidence="1">
    <location>
        <begin position="1"/>
        <end position="25"/>
    </location>
</feature>
<feature type="region of interest" description="Disordered" evidence="1">
    <location>
        <begin position="94"/>
        <end position="122"/>
    </location>
</feature>
<keyword evidence="3" id="KW-1185">Reference proteome</keyword>